<dbReference type="GO" id="GO:0070401">
    <property type="term" value="F:NADP+ binding"/>
    <property type="evidence" value="ECO:0007669"/>
    <property type="project" value="UniProtKB-ARBA"/>
</dbReference>
<dbReference type="InterPro" id="IPR024072">
    <property type="entry name" value="DHFR-like_dom_sf"/>
</dbReference>
<dbReference type="PIRSF" id="PIRSF000194">
    <property type="entry name" value="DHFR"/>
    <property type="match status" value="1"/>
</dbReference>
<reference evidence="10" key="1">
    <citation type="submission" date="2024-07" db="EMBL/GenBank/DDBJ databases">
        <title>Identification and characteristics of an arsenic-resistant bacterial isolate, which belongs to a novel species.</title>
        <authorList>
            <person name="Juszczyk A."/>
            <person name="Kowalczyk A."/>
            <person name="Was K."/>
            <person name="Kosowicz W."/>
            <person name="Budzyn A."/>
            <person name="Latowski D."/>
        </authorList>
    </citation>
    <scope>NUCLEOTIDE SEQUENCE</scope>
    <source>
        <strain evidence="10">As8PL</strain>
    </source>
</reference>
<comment type="pathway">
    <text evidence="1 8">Cofactor biosynthesis; tetrahydrofolate biosynthesis; 5,6,7,8-tetrahydrofolate from 7,8-dihydrofolate: step 1/1.</text>
</comment>
<dbReference type="EC" id="1.5.1.3" evidence="3 8"/>
<dbReference type="GO" id="GO:0006730">
    <property type="term" value="P:one-carbon metabolic process"/>
    <property type="evidence" value="ECO:0007669"/>
    <property type="project" value="UniProtKB-KW"/>
</dbReference>
<keyword evidence="4 8" id="KW-0554">One-carbon metabolism</keyword>
<evidence type="ECO:0000256" key="2">
    <source>
        <dbReference type="ARBA" id="ARBA00009539"/>
    </source>
</evidence>
<dbReference type="Gene3D" id="3.40.430.10">
    <property type="entry name" value="Dihydrofolate Reductase, subunit A"/>
    <property type="match status" value="1"/>
</dbReference>
<dbReference type="GO" id="GO:0046654">
    <property type="term" value="P:tetrahydrofolate biosynthetic process"/>
    <property type="evidence" value="ECO:0007669"/>
    <property type="project" value="InterPro"/>
</dbReference>
<dbReference type="GO" id="GO:0046452">
    <property type="term" value="P:dihydrofolate metabolic process"/>
    <property type="evidence" value="ECO:0007669"/>
    <property type="project" value="TreeGrafter"/>
</dbReference>
<keyword evidence="5 8" id="KW-0521">NADP</keyword>
<keyword evidence="6 8" id="KW-0560">Oxidoreductase</keyword>
<dbReference type="AlphaFoldDB" id="A0AB39BQ54"/>
<comment type="function">
    <text evidence="7 8">Key enzyme in folate metabolism. Catalyzes an essential reaction for de novo glycine and purine synthesis, and for DNA precursor synthesis.</text>
</comment>
<dbReference type="RefSeq" id="WP_368503379.1">
    <property type="nucleotide sequence ID" value="NZ_CP162551.1"/>
</dbReference>
<comment type="similarity">
    <text evidence="2 8">Belongs to the dihydrofolate reductase family.</text>
</comment>
<evidence type="ECO:0000256" key="5">
    <source>
        <dbReference type="ARBA" id="ARBA00022857"/>
    </source>
</evidence>
<evidence type="ECO:0000313" key="10">
    <source>
        <dbReference type="EMBL" id="XDI35849.1"/>
    </source>
</evidence>
<evidence type="ECO:0000256" key="3">
    <source>
        <dbReference type="ARBA" id="ARBA00012856"/>
    </source>
</evidence>
<evidence type="ECO:0000256" key="8">
    <source>
        <dbReference type="PIRNR" id="PIRNR000194"/>
    </source>
</evidence>
<dbReference type="InterPro" id="IPR001796">
    <property type="entry name" value="DHFR_dom"/>
</dbReference>
<sequence>MIAYIVAMDKERTIGRDNDLPWHLPADLAHFKRVTSGHTIVMGRKTYESIGRPLPKRRNVILTRNTAYTADGCDVVHQVADVVKLAKEEDECFVIGGAELFTLFWDEVDRLYVTHIDETFDGDTFFPEIQEEEWKLLSADEGIVDEKNRYPHTFCVYERKK</sequence>
<dbReference type="EMBL" id="CP162551">
    <property type="protein sequence ID" value="XDI35849.1"/>
    <property type="molecule type" value="Genomic_DNA"/>
</dbReference>
<dbReference type="FunFam" id="3.40.430.10:FF:000001">
    <property type="entry name" value="Dihydrofolate reductase"/>
    <property type="match status" value="1"/>
</dbReference>
<dbReference type="GO" id="GO:0005829">
    <property type="term" value="C:cytosol"/>
    <property type="evidence" value="ECO:0007669"/>
    <property type="project" value="TreeGrafter"/>
</dbReference>
<dbReference type="InterPro" id="IPR012259">
    <property type="entry name" value="DHFR"/>
</dbReference>
<evidence type="ECO:0000259" key="9">
    <source>
        <dbReference type="PROSITE" id="PS51330"/>
    </source>
</evidence>
<evidence type="ECO:0000256" key="7">
    <source>
        <dbReference type="ARBA" id="ARBA00025067"/>
    </source>
</evidence>
<dbReference type="Pfam" id="PF00186">
    <property type="entry name" value="DHFR_1"/>
    <property type="match status" value="1"/>
</dbReference>
<dbReference type="GO" id="GO:0004146">
    <property type="term" value="F:dihydrofolate reductase activity"/>
    <property type="evidence" value="ECO:0007669"/>
    <property type="project" value="UniProtKB-EC"/>
</dbReference>
<dbReference type="PANTHER" id="PTHR48069:SF3">
    <property type="entry name" value="DIHYDROFOLATE REDUCTASE"/>
    <property type="match status" value="1"/>
</dbReference>
<dbReference type="CDD" id="cd00209">
    <property type="entry name" value="DHFR"/>
    <property type="match status" value="1"/>
</dbReference>
<protein>
    <recommendedName>
        <fullName evidence="3 8">Dihydrofolate reductase</fullName>
        <ecNumber evidence="3 8">1.5.1.3</ecNumber>
    </recommendedName>
</protein>
<dbReference type="PANTHER" id="PTHR48069">
    <property type="entry name" value="DIHYDROFOLATE REDUCTASE"/>
    <property type="match status" value="1"/>
</dbReference>
<evidence type="ECO:0000256" key="1">
    <source>
        <dbReference type="ARBA" id="ARBA00004903"/>
    </source>
</evidence>
<proteinExistence type="inferred from homology"/>
<feature type="domain" description="DHFR" evidence="9">
    <location>
        <begin position="1"/>
        <end position="159"/>
    </location>
</feature>
<accession>A0AB39BQ54</accession>
<dbReference type="SUPFAM" id="SSF53597">
    <property type="entry name" value="Dihydrofolate reductase-like"/>
    <property type="match status" value="1"/>
</dbReference>
<gene>
    <name evidence="10" type="ORF">AB3N04_14200</name>
</gene>
<evidence type="ECO:0000256" key="4">
    <source>
        <dbReference type="ARBA" id="ARBA00022563"/>
    </source>
</evidence>
<dbReference type="PROSITE" id="PS51330">
    <property type="entry name" value="DHFR_2"/>
    <property type="match status" value="1"/>
</dbReference>
<dbReference type="PRINTS" id="PR00070">
    <property type="entry name" value="DHFR"/>
</dbReference>
<comment type="catalytic activity">
    <reaction evidence="8">
        <text>(6S)-5,6,7,8-tetrahydrofolate + NADP(+) = 7,8-dihydrofolate + NADPH + H(+)</text>
        <dbReference type="Rhea" id="RHEA:15009"/>
        <dbReference type="ChEBI" id="CHEBI:15378"/>
        <dbReference type="ChEBI" id="CHEBI:57451"/>
        <dbReference type="ChEBI" id="CHEBI:57453"/>
        <dbReference type="ChEBI" id="CHEBI:57783"/>
        <dbReference type="ChEBI" id="CHEBI:58349"/>
        <dbReference type="EC" id="1.5.1.3"/>
    </reaction>
</comment>
<organism evidence="10">
    <name type="scientific">Alkalihalophilus sp. As8PL</name>
    <dbReference type="NCBI Taxonomy" id="3237103"/>
    <lineage>
        <taxon>Bacteria</taxon>
        <taxon>Bacillati</taxon>
        <taxon>Bacillota</taxon>
        <taxon>Bacilli</taxon>
        <taxon>Bacillales</taxon>
        <taxon>Bacillaceae</taxon>
        <taxon>Alkalihalophilus</taxon>
    </lineage>
</organism>
<evidence type="ECO:0000256" key="6">
    <source>
        <dbReference type="ARBA" id="ARBA00023002"/>
    </source>
</evidence>
<dbReference type="GO" id="GO:0046655">
    <property type="term" value="P:folic acid metabolic process"/>
    <property type="evidence" value="ECO:0007669"/>
    <property type="project" value="TreeGrafter"/>
</dbReference>
<name>A0AB39BQ54_9BACI</name>